<accession>A0ABU3SAE5</accession>
<evidence type="ECO:0000313" key="3">
    <source>
        <dbReference type="Proteomes" id="UP001254257"/>
    </source>
</evidence>
<name>A0ABU3SAE5_9HYPH</name>
<feature type="domain" description="N-acetyltransferase" evidence="1">
    <location>
        <begin position="6"/>
        <end position="149"/>
    </location>
</feature>
<organism evidence="2 3">
    <name type="scientific">Bosea rubneri</name>
    <dbReference type="NCBI Taxonomy" id="3075434"/>
    <lineage>
        <taxon>Bacteria</taxon>
        <taxon>Pseudomonadati</taxon>
        <taxon>Pseudomonadota</taxon>
        <taxon>Alphaproteobacteria</taxon>
        <taxon>Hyphomicrobiales</taxon>
        <taxon>Boseaceae</taxon>
        <taxon>Bosea</taxon>
    </lineage>
</organism>
<dbReference type="RefSeq" id="WP_316019556.1">
    <property type="nucleotide sequence ID" value="NZ_JAWDID010000028.1"/>
</dbReference>
<gene>
    <name evidence="2" type="ORF">RKE40_17720</name>
</gene>
<dbReference type="Gene3D" id="3.40.630.30">
    <property type="match status" value="1"/>
</dbReference>
<proteinExistence type="predicted"/>
<comment type="caution">
    <text evidence="2">The sequence shown here is derived from an EMBL/GenBank/DDBJ whole genome shotgun (WGS) entry which is preliminary data.</text>
</comment>
<keyword evidence="3" id="KW-1185">Reference proteome</keyword>
<dbReference type="EMBL" id="JAWDID010000028">
    <property type="protein sequence ID" value="MDU0341743.1"/>
    <property type="molecule type" value="Genomic_DNA"/>
</dbReference>
<dbReference type="InterPro" id="IPR016181">
    <property type="entry name" value="Acyl_CoA_acyltransferase"/>
</dbReference>
<dbReference type="Proteomes" id="UP001254257">
    <property type="component" value="Unassembled WGS sequence"/>
</dbReference>
<evidence type="ECO:0000313" key="2">
    <source>
        <dbReference type="EMBL" id="MDU0341743.1"/>
    </source>
</evidence>
<protein>
    <submittedName>
        <fullName evidence="2">GNAT family N-acetyltransferase</fullName>
    </submittedName>
</protein>
<dbReference type="PANTHER" id="PTHR43792:SF16">
    <property type="entry name" value="N-ACETYLTRANSFERASE DOMAIN-CONTAINING PROTEIN"/>
    <property type="match status" value="1"/>
</dbReference>
<dbReference type="InterPro" id="IPR051531">
    <property type="entry name" value="N-acetyltransferase"/>
</dbReference>
<dbReference type="Pfam" id="PF13302">
    <property type="entry name" value="Acetyltransf_3"/>
    <property type="match status" value="1"/>
</dbReference>
<evidence type="ECO:0000259" key="1">
    <source>
        <dbReference type="Pfam" id="PF13302"/>
    </source>
</evidence>
<dbReference type="PANTHER" id="PTHR43792">
    <property type="entry name" value="GNAT FAMILY, PUTATIVE (AFU_ORTHOLOGUE AFUA_3G00765)-RELATED-RELATED"/>
    <property type="match status" value="1"/>
</dbReference>
<dbReference type="SUPFAM" id="SSF55729">
    <property type="entry name" value="Acyl-CoA N-acyltransferases (Nat)"/>
    <property type="match status" value="1"/>
</dbReference>
<reference evidence="2 3" key="1">
    <citation type="submission" date="2023-09" db="EMBL/GenBank/DDBJ databases">
        <title>Whole genome shotgun sequencing (WGS) of Bosea sp. ZW T0_25, isolated from stored onions (Allium cepa).</title>
        <authorList>
            <person name="Stoll D.A."/>
            <person name="Huch M."/>
        </authorList>
    </citation>
    <scope>NUCLEOTIDE SEQUENCE [LARGE SCALE GENOMIC DNA]</scope>
    <source>
        <strain evidence="2 3">ZW T0_25</strain>
    </source>
</reference>
<sequence length="172" mass="19359">MIETARLRLRPHALGDFEAWYAMFSDRELFRFIAAPQLSREDGWNRLLRYAGHWSLLGYGIFAVFDRANDAFIGDVGFADFHRGLGERFDAIPEASWIVNRAAQGHGLAAEAVAACHDWIDRTRAPARTVCLINPDNAASLRIADQFGYRAFGNCLYKDAPCIMLERLSPPP</sequence>
<dbReference type="InterPro" id="IPR000182">
    <property type="entry name" value="GNAT_dom"/>
</dbReference>